<dbReference type="FunFam" id="1.10.10.10:FF:000213">
    <property type="entry name" value="Coniferyl alcohol 9-O-methyltransferase"/>
    <property type="match status" value="2"/>
</dbReference>
<dbReference type="AlphaFoldDB" id="A0AAD6M620"/>
<evidence type="ECO:0000313" key="7">
    <source>
        <dbReference type="EMBL" id="KAJ6979170.1"/>
    </source>
</evidence>
<feature type="domain" description="O-methyltransferase C-terminal" evidence="5">
    <location>
        <begin position="507"/>
        <end position="714"/>
    </location>
</feature>
<organism evidence="7 8">
    <name type="scientific">Populus alba x Populus x berolinensis</name>
    <dbReference type="NCBI Taxonomy" id="444605"/>
    <lineage>
        <taxon>Eukaryota</taxon>
        <taxon>Viridiplantae</taxon>
        <taxon>Streptophyta</taxon>
        <taxon>Embryophyta</taxon>
        <taxon>Tracheophyta</taxon>
        <taxon>Spermatophyta</taxon>
        <taxon>Magnoliopsida</taxon>
        <taxon>eudicotyledons</taxon>
        <taxon>Gunneridae</taxon>
        <taxon>Pentapetalae</taxon>
        <taxon>rosids</taxon>
        <taxon>fabids</taxon>
        <taxon>Malpighiales</taxon>
        <taxon>Salicaceae</taxon>
        <taxon>Saliceae</taxon>
        <taxon>Populus</taxon>
    </lineage>
</organism>
<feature type="domain" description="O-methyltransferase dimerisation" evidence="6">
    <location>
        <begin position="396"/>
        <end position="486"/>
    </location>
</feature>
<dbReference type="InterPro" id="IPR029063">
    <property type="entry name" value="SAM-dependent_MTases_sf"/>
</dbReference>
<evidence type="ECO:0000259" key="6">
    <source>
        <dbReference type="Pfam" id="PF08100"/>
    </source>
</evidence>
<dbReference type="InterPro" id="IPR036390">
    <property type="entry name" value="WH_DNA-bd_sf"/>
</dbReference>
<proteinExistence type="predicted"/>
<dbReference type="EMBL" id="JAQIZT010000011">
    <property type="protein sequence ID" value="KAJ6979170.1"/>
    <property type="molecule type" value="Genomic_DNA"/>
</dbReference>
<dbReference type="Pfam" id="PF00891">
    <property type="entry name" value="Methyltransf_2"/>
    <property type="match status" value="2"/>
</dbReference>
<dbReference type="FunFam" id="3.40.50.150:FF:000206">
    <property type="entry name" value="O-methyltransferase ZRP4"/>
    <property type="match status" value="1"/>
</dbReference>
<dbReference type="Proteomes" id="UP001164929">
    <property type="component" value="Chromosome 11"/>
</dbReference>
<dbReference type="GO" id="GO:0046983">
    <property type="term" value="F:protein dimerization activity"/>
    <property type="evidence" value="ECO:0007669"/>
    <property type="project" value="InterPro"/>
</dbReference>
<sequence>MMVQDTFVRSEGICDVIDPIQEQKATELFQAHTHLYGQMFNYLNSMSLVCAAQLGIPDIIHNHGRPITLPELVSVLNIPPNKTSCIYRLMRMLVHSGFFATTKAVTGQGGGGGGGGEAYVLTPPSQLLVKDNTNCLSPFMSLINPAFVTPWHSLGDWFRGSEPTAFQQAYGMAFWEYNNQNPELNRLFNAAMACDSQMMNLVIRDCKPIFEGLDSMVDVGGGTGSLARIISETFPHMNCTVLEIPQVIANLEGTENLKYVGGDMFQNIPSADAVILKLIFHGWSDEDCVKILKKCKEAISSKGKGGKVIIVDVVINEKKDEHELTETKLLFDMLMMVVAAGKERSVGEWERLFLEAGFSHYKITSLFGLRDLQTKMDVDQGNGVSELFKAQCHLYKHIYYFIESMSLKCAVQLGIPDVIQKNNQPITLQQLVSALNFPESKANFLQRLMRVLVHSGFFETIKIHDHQEEVEEGYALTSSSKLLLKDSPISLSPVVLTMLDPVLMNPWFSLGEWIQGKERTPFETYHGMSFGEYGKRNFKFINNLNEGMTSDSKLVSLVVKEHKEIFESVDSLVDVGGGTGTLARSIADAYPHMKCTVLDLPQVVANLPESENLKFVGGDMFKSIPSADAIIIKSVLLNWSDEDCIKILKRCREAIPSKDDGGKLVLVEMVINDQKDEQELTKTRLFVDMEMMLLCNGRGRNEIEWKKLFLEAGFGHYKITATSGLNSIIEVYHKHPGTTIFDLENEDKKLWVQRVLQGAESDINRAVTVISSDTNIATYLATVSLTLSSLIGTWLGSSSNNNILESKRIYGDTRPFTIFIKNVCLLVAFLIAFSCFVQAAKNLVHANYLLSSPDKKRAAKKIEFAVRKGGELSFFGLRALYFALNMLLWFFGPIPMFVASIVMVIVLYYHDIHTVLLHDLYCELHCQKSRAQGASGSFSY</sequence>
<dbReference type="InterPro" id="IPR012967">
    <property type="entry name" value="COMT_dimerisation"/>
</dbReference>
<reference evidence="7" key="1">
    <citation type="journal article" date="2023" name="Mol. Ecol. Resour.">
        <title>Chromosome-level genome assembly of a triploid poplar Populus alba 'Berolinensis'.</title>
        <authorList>
            <person name="Chen S."/>
            <person name="Yu Y."/>
            <person name="Wang X."/>
            <person name="Wang S."/>
            <person name="Zhang T."/>
            <person name="Zhou Y."/>
            <person name="He R."/>
            <person name="Meng N."/>
            <person name="Wang Y."/>
            <person name="Liu W."/>
            <person name="Liu Z."/>
            <person name="Liu J."/>
            <person name="Guo Q."/>
            <person name="Huang H."/>
            <person name="Sederoff R.R."/>
            <person name="Wang G."/>
            <person name="Qu G."/>
            <person name="Chen S."/>
        </authorList>
    </citation>
    <scope>NUCLEOTIDE SEQUENCE</scope>
    <source>
        <strain evidence="7">SC-2020</strain>
    </source>
</reference>
<evidence type="ECO:0000256" key="2">
    <source>
        <dbReference type="ARBA" id="ARBA00022679"/>
    </source>
</evidence>
<dbReference type="InterPro" id="IPR006747">
    <property type="entry name" value="DUF599"/>
</dbReference>
<evidence type="ECO:0000259" key="5">
    <source>
        <dbReference type="Pfam" id="PF00891"/>
    </source>
</evidence>
<keyword evidence="4" id="KW-0472">Membrane</keyword>
<dbReference type="GO" id="GO:0009701">
    <property type="term" value="P:isoflavonoid phytoalexin biosynthetic process"/>
    <property type="evidence" value="ECO:0007669"/>
    <property type="project" value="UniProtKB-ARBA"/>
</dbReference>
<keyword evidence="1" id="KW-0489">Methyltransferase</keyword>
<keyword evidence="2" id="KW-0808">Transferase</keyword>
<feature type="transmembrane region" description="Helical" evidence="4">
    <location>
        <begin position="818"/>
        <end position="840"/>
    </location>
</feature>
<dbReference type="InterPro" id="IPR016461">
    <property type="entry name" value="COMT-like"/>
</dbReference>
<dbReference type="GO" id="GO:0008171">
    <property type="term" value="F:O-methyltransferase activity"/>
    <property type="evidence" value="ECO:0007669"/>
    <property type="project" value="InterPro"/>
</dbReference>
<dbReference type="PANTHER" id="PTHR11746">
    <property type="entry name" value="O-METHYLTRANSFERASE"/>
    <property type="match status" value="1"/>
</dbReference>
<feature type="transmembrane region" description="Helical" evidence="4">
    <location>
        <begin position="776"/>
        <end position="797"/>
    </location>
</feature>
<dbReference type="Gene3D" id="3.40.50.150">
    <property type="entry name" value="Vaccinia Virus protein VP39"/>
    <property type="match status" value="2"/>
</dbReference>
<keyword evidence="4" id="KW-1133">Transmembrane helix</keyword>
<dbReference type="CDD" id="cd02440">
    <property type="entry name" value="AdoMet_MTases"/>
    <property type="match status" value="1"/>
</dbReference>
<name>A0AAD6M620_9ROSI</name>
<dbReference type="SUPFAM" id="SSF46785">
    <property type="entry name" value="Winged helix' DNA-binding domain"/>
    <property type="match status" value="2"/>
</dbReference>
<feature type="domain" description="O-methyltransferase dimerisation" evidence="6">
    <location>
        <begin position="39"/>
        <end position="131"/>
    </location>
</feature>
<dbReference type="Pfam" id="PF08100">
    <property type="entry name" value="Dimerisation"/>
    <property type="match status" value="2"/>
</dbReference>
<dbReference type="FunFam" id="3.40.50.150:FF:000057">
    <property type="entry name" value="O-methyltransferase ZRP4"/>
    <property type="match status" value="1"/>
</dbReference>
<dbReference type="InterPro" id="IPR036388">
    <property type="entry name" value="WH-like_DNA-bd_sf"/>
</dbReference>
<comment type="caution">
    <text evidence="7">The sequence shown here is derived from an EMBL/GenBank/DDBJ whole genome shotgun (WGS) entry which is preliminary data.</text>
</comment>
<protein>
    <submittedName>
        <fullName evidence="7">Uncharacterized protein</fullName>
    </submittedName>
</protein>
<evidence type="ECO:0000256" key="3">
    <source>
        <dbReference type="ARBA" id="ARBA00022691"/>
    </source>
</evidence>
<dbReference type="Pfam" id="PF04654">
    <property type="entry name" value="DUF599"/>
    <property type="match status" value="1"/>
</dbReference>
<dbReference type="GO" id="GO:0030746">
    <property type="term" value="F:isoflavone 4'-O-methyltransferase activity"/>
    <property type="evidence" value="ECO:0007669"/>
    <property type="project" value="UniProtKB-ARBA"/>
</dbReference>
<gene>
    <name evidence="7" type="ORF">NC653_027353</name>
</gene>
<accession>A0AAD6M620</accession>
<dbReference type="GO" id="GO:0032259">
    <property type="term" value="P:methylation"/>
    <property type="evidence" value="ECO:0007669"/>
    <property type="project" value="UniProtKB-KW"/>
</dbReference>
<evidence type="ECO:0000256" key="1">
    <source>
        <dbReference type="ARBA" id="ARBA00022603"/>
    </source>
</evidence>
<evidence type="ECO:0000313" key="8">
    <source>
        <dbReference type="Proteomes" id="UP001164929"/>
    </source>
</evidence>
<keyword evidence="3" id="KW-0949">S-adenosyl-L-methionine</keyword>
<dbReference type="InterPro" id="IPR001077">
    <property type="entry name" value="COMT_C"/>
</dbReference>
<dbReference type="SUPFAM" id="SSF53335">
    <property type="entry name" value="S-adenosyl-L-methionine-dependent methyltransferases"/>
    <property type="match status" value="2"/>
</dbReference>
<keyword evidence="4" id="KW-0812">Transmembrane</keyword>
<feature type="transmembrane region" description="Helical" evidence="4">
    <location>
        <begin position="887"/>
        <end position="909"/>
    </location>
</feature>
<evidence type="ECO:0000256" key="4">
    <source>
        <dbReference type="SAM" id="Phobius"/>
    </source>
</evidence>
<keyword evidence="8" id="KW-1185">Reference proteome</keyword>
<dbReference type="PROSITE" id="PS51683">
    <property type="entry name" value="SAM_OMT_II"/>
    <property type="match status" value="2"/>
</dbReference>
<dbReference type="Gene3D" id="1.10.10.10">
    <property type="entry name" value="Winged helix-like DNA-binding domain superfamily/Winged helix DNA-binding domain"/>
    <property type="match status" value="2"/>
</dbReference>
<feature type="domain" description="O-methyltransferase C-terminal" evidence="5">
    <location>
        <begin position="151"/>
        <end position="359"/>
    </location>
</feature>